<reference evidence="3 4" key="1">
    <citation type="submission" date="2020-08" db="EMBL/GenBank/DDBJ databases">
        <title>Whole-Genome Sequence of French Clinical Streptomyces mexicanus Strain Q0842.</title>
        <authorList>
            <person name="Boxberger M."/>
            <person name="La Scola B."/>
        </authorList>
    </citation>
    <scope>NUCLEOTIDE SEQUENCE [LARGE SCALE GENOMIC DNA]</scope>
    <source>
        <strain evidence="3 4">Marseille-Q0842</strain>
    </source>
</reference>
<comment type="similarity">
    <text evidence="1">Belongs to the short-chain dehydrogenases/reductases (SDR) family.</text>
</comment>
<dbReference type="FunFam" id="3.40.50.720:FF:000084">
    <property type="entry name" value="Short-chain dehydrogenase reductase"/>
    <property type="match status" value="1"/>
</dbReference>
<keyword evidence="2" id="KW-0560">Oxidoreductase</keyword>
<comment type="caution">
    <text evidence="3">The sequence shown here is derived from an EMBL/GenBank/DDBJ whole genome shotgun (WGS) entry which is preliminary data.</text>
</comment>
<evidence type="ECO:0000256" key="2">
    <source>
        <dbReference type="ARBA" id="ARBA00023002"/>
    </source>
</evidence>
<dbReference type="Proteomes" id="UP000517694">
    <property type="component" value="Unassembled WGS sequence"/>
</dbReference>
<dbReference type="InterPro" id="IPR020904">
    <property type="entry name" value="Sc_DH/Rdtase_CS"/>
</dbReference>
<evidence type="ECO:0000313" key="4">
    <source>
        <dbReference type="Proteomes" id="UP000517694"/>
    </source>
</evidence>
<dbReference type="AlphaFoldDB" id="A0A7X1LQ02"/>
<organism evidence="3 4">
    <name type="scientific">Streptomyces mexicanus</name>
    <dbReference type="NCBI Taxonomy" id="178566"/>
    <lineage>
        <taxon>Bacteria</taxon>
        <taxon>Bacillati</taxon>
        <taxon>Actinomycetota</taxon>
        <taxon>Actinomycetes</taxon>
        <taxon>Kitasatosporales</taxon>
        <taxon>Streptomycetaceae</taxon>
        <taxon>Streptomyces</taxon>
    </lineage>
</organism>
<dbReference type="Gene3D" id="3.40.50.720">
    <property type="entry name" value="NAD(P)-binding Rossmann-like Domain"/>
    <property type="match status" value="1"/>
</dbReference>
<proteinExistence type="inferred from homology"/>
<gene>
    <name evidence="3" type="ORF">H1R13_08350</name>
</gene>
<evidence type="ECO:0000313" key="3">
    <source>
        <dbReference type="EMBL" id="MBC2865012.1"/>
    </source>
</evidence>
<dbReference type="Pfam" id="PF13561">
    <property type="entry name" value="adh_short_C2"/>
    <property type="match status" value="1"/>
</dbReference>
<keyword evidence="4" id="KW-1185">Reference proteome</keyword>
<dbReference type="InterPro" id="IPR002347">
    <property type="entry name" value="SDR_fam"/>
</dbReference>
<dbReference type="PRINTS" id="PR00081">
    <property type="entry name" value="GDHRDH"/>
</dbReference>
<protein>
    <submittedName>
        <fullName evidence="3">SDR family oxidoreductase</fullName>
    </submittedName>
</protein>
<dbReference type="GO" id="GO:0016616">
    <property type="term" value="F:oxidoreductase activity, acting on the CH-OH group of donors, NAD or NADP as acceptor"/>
    <property type="evidence" value="ECO:0007669"/>
    <property type="project" value="TreeGrafter"/>
</dbReference>
<dbReference type="PRINTS" id="PR00080">
    <property type="entry name" value="SDRFAMILY"/>
</dbReference>
<sequence>MPDDPLGIFRLTGRVAVVTGAAGGVGRGCAEILAAAGAYVVAADVKDATETMEIVKARGGDGETACLDVTDKAAFDELTADVAARKGRLDVLINNAGIQRRSTALEFPAEDIDAIVAVNFKGVLFGCQAAGRIMLEQGSGSIVNIASEAIDRPAPQILAYAGTKAAVRQMTRNFAIEWGSAGVRVNTIAPGWMLTPLTRQLNVAGEEGAATDEESLRTRMESRAAMSPLGRTGRPADVAYAVLYLASDASSWVTGQAIRLNGGSSMPW</sequence>
<dbReference type="PANTHER" id="PTHR42760:SF115">
    <property type="entry name" value="3-OXOACYL-[ACYL-CARRIER-PROTEIN] REDUCTASE FABG"/>
    <property type="match status" value="1"/>
</dbReference>
<dbReference type="InterPro" id="IPR036291">
    <property type="entry name" value="NAD(P)-bd_dom_sf"/>
</dbReference>
<dbReference type="SUPFAM" id="SSF51735">
    <property type="entry name" value="NAD(P)-binding Rossmann-fold domains"/>
    <property type="match status" value="1"/>
</dbReference>
<dbReference type="PANTHER" id="PTHR42760">
    <property type="entry name" value="SHORT-CHAIN DEHYDROGENASES/REDUCTASES FAMILY MEMBER"/>
    <property type="match status" value="1"/>
</dbReference>
<dbReference type="EMBL" id="JACMHY010000002">
    <property type="protein sequence ID" value="MBC2865012.1"/>
    <property type="molecule type" value="Genomic_DNA"/>
</dbReference>
<dbReference type="OrthoDB" id="286404at2"/>
<dbReference type="PROSITE" id="PS00061">
    <property type="entry name" value="ADH_SHORT"/>
    <property type="match status" value="1"/>
</dbReference>
<name>A0A7X1LQ02_9ACTN</name>
<accession>A0A7X1LQ02</accession>
<evidence type="ECO:0000256" key="1">
    <source>
        <dbReference type="ARBA" id="ARBA00006484"/>
    </source>
</evidence>